<dbReference type="AlphaFoldDB" id="A0AB35M5E6"/>
<name>A0AB35M5E6_9GAMM</name>
<gene>
    <name evidence="1" type="ORF">HX110_12265</name>
</gene>
<comment type="caution">
    <text evidence="1">The sequence shown here is derived from an EMBL/GenBank/DDBJ whole genome shotgun (WGS) entry which is preliminary data.</text>
</comment>
<evidence type="ECO:0000313" key="2">
    <source>
        <dbReference type="Proteomes" id="UP001174419"/>
    </source>
</evidence>
<accession>A0AB35M5E6</accession>
<sequence length="120" mass="13891">MQQSLLNSVNFREHYPLSFQFPVNVQNNLENQWPAFLMDLLPQGYGRKEFLNQLGFSINAEEQADWPLLKSGAGNPIGNLLIKEAYDWLQDHFPTVKPRGFSLSEIIERKEDFIESLASY</sequence>
<reference evidence="1" key="1">
    <citation type="submission" date="2020-06" db="EMBL/GenBank/DDBJ databases">
        <authorList>
            <person name="Dong N."/>
        </authorList>
    </citation>
    <scope>NUCLEOTIDE SEQUENCE</scope>
    <source>
        <strain evidence="1">DF49-4</strain>
    </source>
</reference>
<reference evidence="1" key="2">
    <citation type="journal article" date="2022" name="Sci. Total Environ.">
        <title>Prevalence, transmission, and molecular epidemiology of tet(X)-positive bacteria among humans, animals, and environmental niches in China: An epidemiological, and genomic-based study.</title>
        <authorList>
            <person name="Dong N."/>
            <person name="Zeng Y."/>
            <person name="Cai C."/>
            <person name="Sun C."/>
            <person name="Lu J."/>
            <person name="Liu C."/>
            <person name="Zhou H."/>
            <person name="Sun Q."/>
            <person name="Shu L."/>
            <person name="Wang H."/>
            <person name="Wang Y."/>
            <person name="Wang S."/>
            <person name="Wu C."/>
            <person name="Chan E.W."/>
            <person name="Chen G."/>
            <person name="Shen Z."/>
            <person name="Chen S."/>
            <person name="Zhang R."/>
        </authorList>
    </citation>
    <scope>NUCLEOTIDE SEQUENCE</scope>
    <source>
        <strain evidence="1">DF49-4</strain>
    </source>
</reference>
<organism evidence="1 2">
    <name type="scientific">Acinetobacter towneri</name>
    <dbReference type="NCBI Taxonomy" id="202956"/>
    <lineage>
        <taxon>Bacteria</taxon>
        <taxon>Pseudomonadati</taxon>
        <taxon>Pseudomonadota</taxon>
        <taxon>Gammaproteobacteria</taxon>
        <taxon>Moraxellales</taxon>
        <taxon>Moraxellaceae</taxon>
        <taxon>Acinetobacter</taxon>
    </lineage>
</organism>
<proteinExistence type="predicted"/>
<dbReference type="Proteomes" id="UP001174419">
    <property type="component" value="Unassembled WGS sequence"/>
</dbReference>
<dbReference type="EMBL" id="JACANG010000030">
    <property type="protein sequence ID" value="MDM1719876.1"/>
    <property type="molecule type" value="Genomic_DNA"/>
</dbReference>
<evidence type="ECO:0008006" key="3">
    <source>
        <dbReference type="Google" id="ProtNLM"/>
    </source>
</evidence>
<protein>
    <recommendedName>
        <fullName evidence="3">HipA N-terminal subdomain 1 domain-containing protein</fullName>
    </recommendedName>
</protein>
<evidence type="ECO:0000313" key="1">
    <source>
        <dbReference type="EMBL" id="MDM1719876.1"/>
    </source>
</evidence>